<dbReference type="KEGG" id="clec:106668217"/>
<dbReference type="GeneID" id="106668217"/>
<evidence type="ECO:0000313" key="2">
    <source>
        <dbReference type="EnsemblMetazoa" id="XP_024080394.1"/>
    </source>
</evidence>
<dbReference type="RefSeq" id="XP_024080394.1">
    <property type="nucleotide sequence ID" value="XM_024224626.1"/>
</dbReference>
<feature type="transmembrane region" description="Helical" evidence="1">
    <location>
        <begin position="34"/>
        <end position="52"/>
    </location>
</feature>
<protein>
    <submittedName>
        <fullName evidence="2">Uncharacterized protein</fullName>
    </submittedName>
</protein>
<evidence type="ECO:0000256" key="1">
    <source>
        <dbReference type="SAM" id="Phobius"/>
    </source>
</evidence>
<feature type="transmembrane region" description="Helical" evidence="1">
    <location>
        <begin position="58"/>
        <end position="80"/>
    </location>
</feature>
<dbReference type="OMA" id="ISAEICV"/>
<keyword evidence="1" id="KW-0812">Transmembrane</keyword>
<keyword evidence="1" id="KW-0472">Membrane</keyword>
<name>A0A8I6SEB2_CIMLE</name>
<dbReference type="EnsemblMetazoa" id="XM_024224626.1">
    <property type="protein sequence ID" value="XP_024080394.1"/>
    <property type="gene ID" value="LOC106668217"/>
</dbReference>
<dbReference type="AlphaFoldDB" id="A0A8I6SEB2"/>
<keyword evidence="3" id="KW-1185">Reference proteome</keyword>
<keyword evidence="1" id="KW-1133">Transmembrane helix</keyword>
<dbReference type="Proteomes" id="UP000494040">
    <property type="component" value="Unassembled WGS sequence"/>
</dbReference>
<reference evidence="2" key="1">
    <citation type="submission" date="2022-01" db="UniProtKB">
        <authorList>
            <consortium name="EnsemblMetazoa"/>
        </authorList>
    </citation>
    <scope>IDENTIFICATION</scope>
</reference>
<evidence type="ECO:0000313" key="3">
    <source>
        <dbReference type="Proteomes" id="UP000494040"/>
    </source>
</evidence>
<accession>A0A8I6SEB2</accession>
<sequence length="203" mass="22557">MGSLPSKSTAAVMMSLSSLHCYRRVHKGCRYAKAAYRLYFLTGISTIVRDTIFSPSEYFVTLTDVLFAWCYVLGLPLLAADVCRCSGALPDLAAVHLIIPVASLTMFHVNPEHVDPYLLAVSHSCSILAILVCGVVSGHSASFAFSLSYYFAMFSDTLRQGLGLIQFNMLDPMFDKGRMVDFMEHWQFIIAISNLFSAYLLPR</sequence>
<organism evidence="2 3">
    <name type="scientific">Cimex lectularius</name>
    <name type="common">Bed bug</name>
    <name type="synonym">Acanthia lectularia</name>
    <dbReference type="NCBI Taxonomy" id="79782"/>
    <lineage>
        <taxon>Eukaryota</taxon>
        <taxon>Metazoa</taxon>
        <taxon>Ecdysozoa</taxon>
        <taxon>Arthropoda</taxon>
        <taxon>Hexapoda</taxon>
        <taxon>Insecta</taxon>
        <taxon>Pterygota</taxon>
        <taxon>Neoptera</taxon>
        <taxon>Paraneoptera</taxon>
        <taxon>Hemiptera</taxon>
        <taxon>Heteroptera</taxon>
        <taxon>Panheteroptera</taxon>
        <taxon>Cimicomorpha</taxon>
        <taxon>Cimicidae</taxon>
        <taxon>Cimex</taxon>
    </lineage>
</organism>
<feature type="transmembrane region" description="Helical" evidence="1">
    <location>
        <begin position="92"/>
        <end position="111"/>
    </location>
</feature>
<proteinExistence type="predicted"/>
<dbReference type="OrthoDB" id="6599793at2759"/>